<organism evidence="8 9">
    <name type="scientific">Eiseniibacteriota bacterium</name>
    <dbReference type="NCBI Taxonomy" id="2212470"/>
    <lineage>
        <taxon>Bacteria</taxon>
        <taxon>Candidatus Eiseniibacteriota</taxon>
    </lineage>
</organism>
<keyword evidence="6 7" id="KW-0414">Isoprene biosynthesis</keyword>
<evidence type="ECO:0000313" key="8">
    <source>
        <dbReference type="EMBL" id="MCA9757678.1"/>
    </source>
</evidence>
<dbReference type="GO" id="GO:0019288">
    <property type="term" value="P:isopentenyl diphosphate biosynthetic process, methylerythritol 4-phosphate pathway"/>
    <property type="evidence" value="ECO:0007669"/>
    <property type="project" value="UniProtKB-UniRule"/>
</dbReference>
<dbReference type="AlphaFoldDB" id="A0A956NEK6"/>
<dbReference type="GO" id="GO:0050518">
    <property type="term" value="F:2-C-methyl-D-erythritol 4-phosphate cytidylyltransferase activity"/>
    <property type="evidence" value="ECO:0007669"/>
    <property type="project" value="UniProtKB-UniRule"/>
</dbReference>
<dbReference type="PANTHER" id="PTHR32125:SF4">
    <property type="entry name" value="2-C-METHYL-D-ERYTHRITOL 4-PHOSPHATE CYTIDYLYLTRANSFERASE, CHLOROPLASTIC"/>
    <property type="match status" value="1"/>
</dbReference>
<comment type="pathway">
    <text evidence="2 7">Isoprenoid biosynthesis; isopentenyl diphosphate biosynthesis via DXP pathway; isopentenyl diphosphate from 1-deoxy-D-xylulose 5-phosphate: step 2/6.</text>
</comment>
<dbReference type="InterPro" id="IPR034683">
    <property type="entry name" value="IspD/TarI"/>
</dbReference>
<reference evidence="8" key="2">
    <citation type="journal article" date="2021" name="Microbiome">
        <title>Successional dynamics and alternative stable states in a saline activated sludge microbial community over 9 years.</title>
        <authorList>
            <person name="Wang Y."/>
            <person name="Ye J."/>
            <person name="Ju F."/>
            <person name="Liu L."/>
            <person name="Boyd J.A."/>
            <person name="Deng Y."/>
            <person name="Parks D.H."/>
            <person name="Jiang X."/>
            <person name="Yin X."/>
            <person name="Woodcroft B.J."/>
            <person name="Tyson G.W."/>
            <person name="Hugenholtz P."/>
            <person name="Polz M.F."/>
            <person name="Zhang T."/>
        </authorList>
    </citation>
    <scope>NUCLEOTIDE SEQUENCE</scope>
    <source>
        <strain evidence="8">HKST-UBA02</strain>
    </source>
</reference>
<dbReference type="Pfam" id="PF01128">
    <property type="entry name" value="IspD"/>
    <property type="match status" value="2"/>
</dbReference>
<comment type="caution">
    <text evidence="8">The sequence shown here is derived from an EMBL/GenBank/DDBJ whole genome shotgun (WGS) entry which is preliminary data.</text>
</comment>
<protein>
    <recommendedName>
        <fullName evidence="7">2-C-methyl-D-erythritol 4-phosphate cytidylyltransferase</fullName>
        <ecNumber evidence="7">2.7.7.60</ecNumber>
    </recommendedName>
    <alternativeName>
        <fullName evidence="7">4-diphosphocytidyl-2C-methyl-D-erythritol synthase</fullName>
    </alternativeName>
    <alternativeName>
        <fullName evidence="7">MEP cytidylyltransferase</fullName>
        <shortName evidence="7">MCT</shortName>
    </alternativeName>
</protein>
<comment type="catalytic activity">
    <reaction evidence="1 7">
        <text>2-C-methyl-D-erythritol 4-phosphate + CTP + H(+) = 4-CDP-2-C-methyl-D-erythritol + diphosphate</text>
        <dbReference type="Rhea" id="RHEA:13429"/>
        <dbReference type="ChEBI" id="CHEBI:15378"/>
        <dbReference type="ChEBI" id="CHEBI:33019"/>
        <dbReference type="ChEBI" id="CHEBI:37563"/>
        <dbReference type="ChEBI" id="CHEBI:57823"/>
        <dbReference type="ChEBI" id="CHEBI:58262"/>
        <dbReference type="EC" id="2.7.7.60"/>
    </reaction>
</comment>
<proteinExistence type="inferred from homology"/>
<dbReference type="EMBL" id="JAGQHS010000112">
    <property type="protein sequence ID" value="MCA9757678.1"/>
    <property type="molecule type" value="Genomic_DNA"/>
</dbReference>
<dbReference type="PROSITE" id="PS01295">
    <property type="entry name" value="ISPD"/>
    <property type="match status" value="1"/>
</dbReference>
<name>A0A956NEK6_UNCEI</name>
<evidence type="ECO:0000256" key="1">
    <source>
        <dbReference type="ARBA" id="ARBA00001282"/>
    </source>
</evidence>
<accession>A0A956NEK6</accession>
<dbReference type="PANTHER" id="PTHR32125">
    <property type="entry name" value="2-C-METHYL-D-ERYTHRITOL 4-PHOSPHATE CYTIDYLYLTRANSFERASE, CHLOROPLASTIC"/>
    <property type="match status" value="1"/>
</dbReference>
<dbReference type="InterPro" id="IPR050088">
    <property type="entry name" value="IspD/TarI_cytidylyltransf_bact"/>
</dbReference>
<gene>
    <name evidence="7" type="primary">ispD</name>
    <name evidence="8" type="ORF">KDA27_17895</name>
</gene>
<evidence type="ECO:0000256" key="4">
    <source>
        <dbReference type="ARBA" id="ARBA00022679"/>
    </source>
</evidence>
<evidence type="ECO:0000256" key="2">
    <source>
        <dbReference type="ARBA" id="ARBA00004787"/>
    </source>
</evidence>
<evidence type="ECO:0000313" key="9">
    <source>
        <dbReference type="Proteomes" id="UP000739538"/>
    </source>
</evidence>
<dbReference type="CDD" id="cd02516">
    <property type="entry name" value="CDP-ME_synthetase"/>
    <property type="match status" value="1"/>
</dbReference>
<feature type="site" description="Positions MEP for the nucleophilic attack" evidence="7">
    <location>
        <position position="185"/>
    </location>
</feature>
<feature type="site" description="Transition state stabilizer" evidence="7">
    <location>
        <position position="16"/>
    </location>
</feature>
<dbReference type="InterPro" id="IPR001228">
    <property type="entry name" value="IspD"/>
</dbReference>
<dbReference type="Gene3D" id="3.90.550.10">
    <property type="entry name" value="Spore Coat Polysaccharide Biosynthesis Protein SpsA, Chain A"/>
    <property type="match status" value="1"/>
</dbReference>
<comment type="similarity">
    <text evidence="3 7">Belongs to the IspD/TarI cytidylyltransferase family. IspD subfamily.</text>
</comment>
<comment type="function">
    <text evidence="7">Catalyzes the formation of 4-diphosphocytidyl-2-C-methyl-D-erythritol from CTP and 2-C-methyl-D-erythritol 4-phosphate (MEP).</text>
</comment>
<reference evidence="8" key="1">
    <citation type="submission" date="2020-04" db="EMBL/GenBank/DDBJ databases">
        <authorList>
            <person name="Zhang T."/>
        </authorList>
    </citation>
    <scope>NUCLEOTIDE SEQUENCE</scope>
    <source>
        <strain evidence="8">HKST-UBA02</strain>
    </source>
</reference>
<evidence type="ECO:0000256" key="7">
    <source>
        <dbReference type="HAMAP-Rule" id="MF_00108"/>
    </source>
</evidence>
<evidence type="ECO:0000256" key="6">
    <source>
        <dbReference type="ARBA" id="ARBA00023229"/>
    </source>
</evidence>
<keyword evidence="4 7" id="KW-0808">Transferase</keyword>
<feature type="site" description="Positions MEP for the nucleophilic attack" evidence="7">
    <location>
        <position position="241"/>
    </location>
</feature>
<dbReference type="EC" id="2.7.7.60" evidence="7"/>
<dbReference type="InterPro" id="IPR018294">
    <property type="entry name" value="ISPD_synthase_CS"/>
</dbReference>
<dbReference type="FunFam" id="3.90.550.10:FF:000003">
    <property type="entry name" value="2-C-methyl-D-erythritol 4-phosphate cytidylyltransferase"/>
    <property type="match status" value="1"/>
</dbReference>
<dbReference type="Proteomes" id="UP000739538">
    <property type="component" value="Unassembled WGS sequence"/>
</dbReference>
<evidence type="ECO:0000256" key="5">
    <source>
        <dbReference type="ARBA" id="ARBA00022695"/>
    </source>
</evidence>
<sequence length="257" mass="27835">MNGCDVLLLAGGRGERLGHGRPKALVPLLGRPLFAHAFERFASHPRVERIVLVVPADPSDAEEVRAAVRELPEDQRAKLMTSVLGGAERQDSVRAGLEALARQETERRRIVLVHDSARPVVTHAIIDRCLAALENGDATHPASHVLPGLRTASWGAGAAGVVPGLPVRETLKLVYSGRVVMTQPREQLYAVQTPQGFRFGPLLEAHRRAEARGHQVTDDAGLLEWLGIAVVVVPGDSANIKVTYPEDLVLLERMLAD</sequence>
<dbReference type="SUPFAM" id="SSF53448">
    <property type="entry name" value="Nucleotide-diphospho-sugar transferases"/>
    <property type="match status" value="1"/>
</dbReference>
<keyword evidence="5 7" id="KW-0548">Nucleotidyltransferase</keyword>
<feature type="site" description="Transition state stabilizer" evidence="7">
    <location>
        <position position="23"/>
    </location>
</feature>
<evidence type="ECO:0000256" key="3">
    <source>
        <dbReference type="ARBA" id="ARBA00009789"/>
    </source>
</evidence>
<dbReference type="InterPro" id="IPR029044">
    <property type="entry name" value="Nucleotide-diphossugar_trans"/>
</dbReference>
<dbReference type="HAMAP" id="MF_00108">
    <property type="entry name" value="IspD"/>
    <property type="match status" value="1"/>
</dbReference>